<protein>
    <submittedName>
        <fullName evidence="1">Uncharacterized protein</fullName>
    </submittedName>
</protein>
<dbReference type="STRING" id="633813.SAMN04488087_1496"/>
<evidence type="ECO:0000313" key="2">
    <source>
        <dbReference type="Proteomes" id="UP000185812"/>
    </source>
</evidence>
<dbReference type="EMBL" id="FRAU01000004">
    <property type="protein sequence ID" value="SHK59362.1"/>
    <property type="molecule type" value="Genomic_DNA"/>
</dbReference>
<dbReference type="OrthoDB" id="1222242at2"/>
<gene>
    <name evidence="1" type="ORF">SAMN04488087_1496</name>
</gene>
<dbReference type="RefSeq" id="WP_072715350.1">
    <property type="nucleotide sequence ID" value="NZ_FRAU01000004.1"/>
</dbReference>
<dbReference type="Proteomes" id="UP000185812">
    <property type="component" value="Unassembled WGS sequence"/>
</dbReference>
<reference evidence="2" key="1">
    <citation type="submission" date="2016-11" db="EMBL/GenBank/DDBJ databases">
        <authorList>
            <person name="Varghese N."/>
            <person name="Submissions S."/>
        </authorList>
    </citation>
    <scope>NUCLEOTIDE SEQUENCE [LARGE SCALE GENOMIC DNA]</scope>
    <source>
        <strain evidence="2">DSM 22212</strain>
    </source>
</reference>
<dbReference type="AlphaFoldDB" id="A0A1M6TQU2"/>
<name>A0A1M6TQU2_9BACT</name>
<proteinExistence type="predicted"/>
<evidence type="ECO:0000313" key="1">
    <source>
        <dbReference type="EMBL" id="SHK59362.1"/>
    </source>
</evidence>
<accession>A0A1M6TQU2</accession>
<keyword evidence="2" id="KW-1185">Reference proteome</keyword>
<sequence>MAHLISRKKPAYPISDYLRSYLERYGRIYDGGIRYDDLLRYNNAIPFYDEQGRDTLWSTVFYPELEQKEIHDRLRLTYALLKADGDFSIADHLYIDRIDLCLYGNTSPFRVRIVNALNDNFDYFYVKRVDANRIYGLELEHILSPNRINYFIWGDTIIEEHIIGIPGDDFIKDHMPTNRFDQVRLAKEFVKFNERCFVRLLGDMHAGNFVIDGTPDLEKWHYRIRPIDFDQQSHHWRKEVYLPECFHQNMPFVELVAEYLPEETIIQYQKEERALIANRMRVSRGRFQALMEVMQEDLIAPEENVRRLGAQLAEHYGDARFERCLTMGELVWYSTQIVLERSRPASVAFYLRAVTGLP</sequence>
<organism evidence="1 2">
    <name type="scientific">Rhodothermus profundi</name>
    <dbReference type="NCBI Taxonomy" id="633813"/>
    <lineage>
        <taxon>Bacteria</taxon>
        <taxon>Pseudomonadati</taxon>
        <taxon>Rhodothermota</taxon>
        <taxon>Rhodothermia</taxon>
        <taxon>Rhodothermales</taxon>
        <taxon>Rhodothermaceae</taxon>
        <taxon>Rhodothermus</taxon>
    </lineage>
</organism>